<evidence type="ECO:0000313" key="1">
    <source>
        <dbReference type="EMBL" id="KAG8093028.1"/>
    </source>
</evidence>
<accession>A0A8J6BWU7</accession>
<dbReference type="AlphaFoldDB" id="A0A8J6BWU7"/>
<protein>
    <submittedName>
        <fullName evidence="1">Uncharacterized protein</fullName>
    </submittedName>
</protein>
<reference evidence="1" key="2">
    <citation type="submission" date="2021-02" db="EMBL/GenBank/DDBJ databases">
        <authorList>
            <person name="Kimball J.A."/>
            <person name="Haas M.W."/>
            <person name="Macchietto M."/>
            <person name="Kono T."/>
            <person name="Duquette J."/>
            <person name="Shao M."/>
        </authorList>
    </citation>
    <scope>NUCLEOTIDE SEQUENCE</scope>
    <source>
        <tissue evidence="1">Fresh leaf tissue</tissue>
    </source>
</reference>
<keyword evidence="2" id="KW-1185">Reference proteome</keyword>
<comment type="caution">
    <text evidence="1">The sequence shown here is derived from an EMBL/GenBank/DDBJ whole genome shotgun (WGS) entry which is preliminary data.</text>
</comment>
<name>A0A8J6BWU7_ZIZPA</name>
<sequence>MKRFPPCKPLPPLLLPSPFGARLLASPAGRPAGRPACLRRTRACVAGRCRSVGSGLEERDVNQSCGDAMHVSGHSSLSPPFLYPPINLAVGVGAAQASMEGWNDEQAATLRQCVWGETEWRLQPEFLQTPIGSCSMHAAVGKTTSTPDFRATAQQVFVSQPSGITIAVCCTYEQQKHHVNLPARGRIEEQTTHTGIFWYLDTYTKGAKTGDLNRESRGSTEVDDEDG</sequence>
<gene>
    <name evidence="1" type="ORF">GUJ93_ZPchr0012g19959</name>
</gene>
<proteinExistence type="predicted"/>
<evidence type="ECO:0000313" key="2">
    <source>
        <dbReference type="Proteomes" id="UP000729402"/>
    </source>
</evidence>
<dbReference type="EMBL" id="JAAALK010000080">
    <property type="protein sequence ID" value="KAG8093028.1"/>
    <property type="molecule type" value="Genomic_DNA"/>
</dbReference>
<organism evidence="1 2">
    <name type="scientific">Zizania palustris</name>
    <name type="common">Northern wild rice</name>
    <dbReference type="NCBI Taxonomy" id="103762"/>
    <lineage>
        <taxon>Eukaryota</taxon>
        <taxon>Viridiplantae</taxon>
        <taxon>Streptophyta</taxon>
        <taxon>Embryophyta</taxon>
        <taxon>Tracheophyta</taxon>
        <taxon>Spermatophyta</taxon>
        <taxon>Magnoliopsida</taxon>
        <taxon>Liliopsida</taxon>
        <taxon>Poales</taxon>
        <taxon>Poaceae</taxon>
        <taxon>BOP clade</taxon>
        <taxon>Oryzoideae</taxon>
        <taxon>Oryzeae</taxon>
        <taxon>Zizaniinae</taxon>
        <taxon>Zizania</taxon>
    </lineage>
</organism>
<reference evidence="1" key="1">
    <citation type="journal article" date="2021" name="bioRxiv">
        <title>Whole Genome Assembly and Annotation of Northern Wild Rice, Zizania palustris L., Supports a Whole Genome Duplication in the Zizania Genus.</title>
        <authorList>
            <person name="Haas M."/>
            <person name="Kono T."/>
            <person name="Macchietto M."/>
            <person name="Millas R."/>
            <person name="McGilp L."/>
            <person name="Shao M."/>
            <person name="Duquette J."/>
            <person name="Hirsch C.N."/>
            <person name="Kimball J."/>
        </authorList>
    </citation>
    <scope>NUCLEOTIDE SEQUENCE</scope>
    <source>
        <tissue evidence="1">Fresh leaf tissue</tissue>
    </source>
</reference>
<dbReference type="Proteomes" id="UP000729402">
    <property type="component" value="Unassembled WGS sequence"/>
</dbReference>